<reference evidence="2 3" key="3">
    <citation type="journal article" date="2010" name="BMC Genomics">
        <title>Transcriptome sequencing and comparative analysis of cucumber flowers with different sex types.</title>
        <authorList>
            <person name="Guo S."/>
            <person name="Zheng Y."/>
            <person name="Joung J.G."/>
            <person name="Liu S."/>
            <person name="Zhang Z."/>
            <person name="Crasta O.R."/>
            <person name="Sobral B.W."/>
            <person name="Xu Y."/>
            <person name="Huang S."/>
            <person name="Fei Z."/>
        </authorList>
    </citation>
    <scope>NUCLEOTIDE SEQUENCE [LARGE SCALE GENOMIC DNA]</scope>
    <source>
        <strain evidence="3">cv. 9930</strain>
    </source>
</reference>
<evidence type="ECO:0000256" key="1">
    <source>
        <dbReference type="SAM" id="Phobius"/>
    </source>
</evidence>
<proteinExistence type="predicted"/>
<feature type="transmembrane region" description="Helical" evidence="1">
    <location>
        <begin position="51"/>
        <end position="69"/>
    </location>
</feature>
<dbReference type="EMBL" id="CM002923">
    <property type="protein sequence ID" value="KGN63121.1"/>
    <property type="molecule type" value="Genomic_DNA"/>
</dbReference>
<protein>
    <submittedName>
        <fullName evidence="2">Uncharacterized protein</fullName>
    </submittedName>
</protein>
<accession>A0A0A0LSX5</accession>
<keyword evidence="1" id="KW-0812">Transmembrane</keyword>
<reference evidence="2 3" key="2">
    <citation type="journal article" date="2009" name="PLoS ONE">
        <title>An integrated genetic and cytogenetic map of the cucumber genome.</title>
        <authorList>
            <person name="Ren Y."/>
            <person name="Zhang Z."/>
            <person name="Liu J."/>
            <person name="Staub J.E."/>
            <person name="Han Y."/>
            <person name="Cheng Z."/>
            <person name="Li X."/>
            <person name="Lu J."/>
            <person name="Miao H."/>
            <person name="Kang H."/>
            <person name="Xie B."/>
            <person name="Gu X."/>
            <person name="Wang X."/>
            <person name="Du Y."/>
            <person name="Jin W."/>
            <person name="Huang S."/>
        </authorList>
    </citation>
    <scope>NUCLEOTIDE SEQUENCE [LARGE SCALE GENOMIC DNA]</scope>
    <source>
        <strain evidence="3">cv. 9930</strain>
    </source>
</reference>
<keyword evidence="3" id="KW-1185">Reference proteome</keyword>
<dbReference type="AlphaFoldDB" id="A0A0A0LSX5"/>
<evidence type="ECO:0000313" key="3">
    <source>
        <dbReference type="Proteomes" id="UP000029981"/>
    </source>
</evidence>
<reference evidence="2 3" key="4">
    <citation type="journal article" date="2011" name="BMC Genomics">
        <title>RNA-Seq improves annotation of protein-coding genes in the cucumber genome.</title>
        <authorList>
            <person name="Li Z."/>
            <person name="Zhang Z."/>
            <person name="Yan P."/>
            <person name="Huang S."/>
            <person name="Fei Z."/>
            <person name="Lin K."/>
        </authorList>
    </citation>
    <scope>NUCLEOTIDE SEQUENCE [LARGE SCALE GENOMIC DNA]</scope>
    <source>
        <strain evidence="3">cv. 9930</strain>
    </source>
</reference>
<evidence type="ECO:0000313" key="2">
    <source>
        <dbReference type="EMBL" id="KGN63121.1"/>
    </source>
</evidence>
<reference evidence="2 3" key="1">
    <citation type="journal article" date="2009" name="Nat. Genet.">
        <title>The genome of the cucumber, Cucumis sativus L.</title>
        <authorList>
            <person name="Huang S."/>
            <person name="Li R."/>
            <person name="Zhang Z."/>
            <person name="Li L."/>
            <person name="Gu X."/>
            <person name="Fan W."/>
            <person name="Lucas W.J."/>
            <person name="Wang X."/>
            <person name="Xie B."/>
            <person name="Ni P."/>
            <person name="Ren Y."/>
            <person name="Zhu H."/>
            <person name="Li J."/>
            <person name="Lin K."/>
            <person name="Jin W."/>
            <person name="Fei Z."/>
            <person name="Li G."/>
            <person name="Staub J."/>
            <person name="Kilian A."/>
            <person name="van der Vossen E.A."/>
            <person name="Wu Y."/>
            <person name="Guo J."/>
            <person name="He J."/>
            <person name="Jia Z."/>
            <person name="Ren Y."/>
            <person name="Tian G."/>
            <person name="Lu Y."/>
            <person name="Ruan J."/>
            <person name="Qian W."/>
            <person name="Wang M."/>
            <person name="Huang Q."/>
            <person name="Li B."/>
            <person name="Xuan Z."/>
            <person name="Cao J."/>
            <person name="Asan"/>
            <person name="Wu Z."/>
            <person name="Zhang J."/>
            <person name="Cai Q."/>
            <person name="Bai Y."/>
            <person name="Zhao B."/>
            <person name="Han Y."/>
            <person name="Li Y."/>
            <person name="Li X."/>
            <person name="Wang S."/>
            <person name="Shi Q."/>
            <person name="Liu S."/>
            <person name="Cho W.K."/>
            <person name="Kim J.Y."/>
            <person name="Xu Y."/>
            <person name="Heller-Uszynska K."/>
            <person name="Miao H."/>
            <person name="Cheng Z."/>
            <person name="Zhang S."/>
            <person name="Wu J."/>
            <person name="Yang Y."/>
            <person name="Kang H."/>
            <person name="Li M."/>
            <person name="Liang H."/>
            <person name="Ren X."/>
            <person name="Shi Z."/>
            <person name="Wen M."/>
            <person name="Jian M."/>
            <person name="Yang H."/>
            <person name="Zhang G."/>
            <person name="Yang Z."/>
            <person name="Chen R."/>
            <person name="Liu S."/>
            <person name="Li J."/>
            <person name="Ma L."/>
            <person name="Liu H."/>
            <person name="Zhou Y."/>
            <person name="Zhao J."/>
            <person name="Fang X."/>
            <person name="Li G."/>
            <person name="Fang L."/>
            <person name="Li Y."/>
            <person name="Liu D."/>
            <person name="Zheng H."/>
            <person name="Zhang Y."/>
            <person name="Qin N."/>
            <person name="Li Z."/>
            <person name="Yang G."/>
            <person name="Yang S."/>
            <person name="Bolund L."/>
            <person name="Kristiansen K."/>
            <person name="Zheng H."/>
            <person name="Li S."/>
            <person name="Zhang X."/>
            <person name="Yang H."/>
            <person name="Wang J."/>
            <person name="Sun R."/>
            <person name="Zhang B."/>
            <person name="Jiang S."/>
            <person name="Wang J."/>
            <person name="Du Y."/>
            <person name="Li S."/>
        </authorList>
    </citation>
    <scope>NUCLEOTIDE SEQUENCE [LARGE SCALE GENOMIC DNA]</scope>
    <source>
        <strain evidence="3">cv. 9930</strain>
    </source>
</reference>
<keyword evidence="1" id="KW-0472">Membrane</keyword>
<name>A0A0A0LSX5_CUCSA</name>
<dbReference type="Proteomes" id="UP000029981">
    <property type="component" value="Chromosome 2"/>
</dbReference>
<gene>
    <name evidence="2" type="ORF">Csa_2G404735</name>
</gene>
<keyword evidence="1" id="KW-1133">Transmembrane helix</keyword>
<sequence length="95" mass="11173">MNNIYLGFNEQYSFNIVIRIGFITWMNLHFPQQPAGPLFLRIVVRARISTLLLSIFSFFFLLQLLAIHFPHYVGFGKRVVIHHSVYGDERGGFWK</sequence>
<organism evidence="2 3">
    <name type="scientific">Cucumis sativus</name>
    <name type="common">Cucumber</name>
    <dbReference type="NCBI Taxonomy" id="3659"/>
    <lineage>
        <taxon>Eukaryota</taxon>
        <taxon>Viridiplantae</taxon>
        <taxon>Streptophyta</taxon>
        <taxon>Embryophyta</taxon>
        <taxon>Tracheophyta</taxon>
        <taxon>Spermatophyta</taxon>
        <taxon>Magnoliopsida</taxon>
        <taxon>eudicotyledons</taxon>
        <taxon>Gunneridae</taxon>
        <taxon>Pentapetalae</taxon>
        <taxon>rosids</taxon>
        <taxon>fabids</taxon>
        <taxon>Cucurbitales</taxon>
        <taxon>Cucurbitaceae</taxon>
        <taxon>Benincaseae</taxon>
        <taxon>Cucumis</taxon>
    </lineage>
</organism>
<dbReference type="Gramene" id="KGN63121">
    <property type="protein sequence ID" value="KGN63121"/>
    <property type="gene ID" value="Csa_2G404735"/>
</dbReference>